<gene>
    <name evidence="13" type="ORF">METZ01_LOCUS139987</name>
</gene>
<dbReference type="PANTHER" id="PTHR43091">
    <property type="entry name" value="3-OXOACYL-[ACYL-CARRIER-PROTEIN] SYNTHASE"/>
    <property type="match status" value="1"/>
</dbReference>
<dbReference type="EC" id="2.3.1.180" evidence="3"/>
<dbReference type="CDD" id="cd00830">
    <property type="entry name" value="KAS_III"/>
    <property type="match status" value="1"/>
</dbReference>
<comment type="similarity">
    <text evidence="2">Belongs to the thiolase-like superfamily. FabH family.</text>
</comment>
<dbReference type="Pfam" id="PF08541">
    <property type="entry name" value="ACP_syn_III_C"/>
    <property type="match status" value="1"/>
</dbReference>
<name>A0A381ZEE0_9ZZZZ</name>
<feature type="domain" description="Beta-ketoacyl-[acyl-carrier-protein] synthase III N-terminal" evidence="12">
    <location>
        <begin position="101"/>
        <end position="181"/>
    </location>
</feature>
<evidence type="ECO:0000256" key="7">
    <source>
        <dbReference type="ARBA" id="ARBA00022832"/>
    </source>
</evidence>
<dbReference type="GO" id="GO:0006633">
    <property type="term" value="P:fatty acid biosynthetic process"/>
    <property type="evidence" value="ECO:0007669"/>
    <property type="project" value="UniProtKB-KW"/>
</dbReference>
<evidence type="ECO:0000256" key="3">
    <source>
        <dbReference type="ARBA" id="ARBA00012333"/>
    </source>
</evidence>
<evidence type="ECO:0000259" key="12">
    <source>
        <dbReference type="Pfam" id="PF08545"/>
    </source>
</evidence>
<accession>A0A381ZEE0</accession>
<evidence type="ECO:0000256" key="9">
    <source>
        <dbReference type="ARBA" id="ARBA00023160"/>
    </source>
</evidence>
<dbReference type="PANTHER" id="PTHR43091:SF2">
    <property type="entry name" value="BETA-KETOACYL-[ACYL-CARRIER-PROTEIN] SYNTHASE III 2"/>
    <property type="match status" value="1"/>
</dbReference>
<keyword evidence="8" id="KW-0443">Lipid metabolism</keyword>
<protein>
    <recommendedName>
        <fullName evidence="3">beta-ketoacyl-[acyl-carrier-protein] synthase III</fullName>
        <ecNumber evidence="3">2.3.1.180</ecNumber>
    </recommendedName>
</protein>
<dbReference type="InterPro" id="IPR013747">
    <property type="entry name" value="ACP_syn_III_C"/>
</dbReference>
<keyword evidence="10" id="KW-0012">Acyltransferase</keyword>
<evidence type="ECO:0000313" key="13">
    <source>
        <dbReference type="EMBL" id="SVA87133.1"/>
    </source>
</evidence>
<evidence type="ECO:0000256" key="5">
    <source>
        <dbReference type="ARBA" id="ARBA00022516"/>
    </source>
</evidence>
<dbReference type="SUPFAM" id="SSF53901">
    <property type="entry name" value="Thiolase-like"/>
    <property type="match status" value="1"/>
</dbReference>
<keyword evidence="7" id="KW-0276">Fatty acid metabolism</keyword>
<reference evidence="13" key="1">
    <citation type="submission" date="2018-05" db="EMBL/GenBank/DDBJ databases">
        <authorList>
            <person name="Lanie J.A."/>
            <person name="Ng W.-L."/>
            <person name="Kazmierczak K.M."/>
            <person name="Andrzejewski T.M."/>
            <person name="Davidsen T.M."/>
            <person name="Wayne K.J."/>
            <person name="Tettelin H."/>
            <person name="Glass J.I."/>
            <person name="Rusch D."/>
            <person name="Podicherti R."/>
            <person name="Tsui H.-C.T."/>
            <person name="Winkler M.E."/>
        </authorList>
    </citation>
    <scope>NUCLEOTIDE SEQUENCE</scope>
</reference>
<keyword evidence="4" id="KW-0963">Cytoplasm</keyword>
<dbReference type="Gene3D" id="3.40.47.10">
    <property type="match status" value="1"/>
</dbReference>
<dbReference type="HAMAP" id="MF_01815">
    <property type="entry name" value="FabH"/>
    <property type="match status" value="1"/>
</dbReference>
<dbReference type="GO" id="GO:0033818">
    <property type="term" value="F:beta-ketoacyl-acyl-carrier-protein synthase III activity"/>
    <property type="evidence" value="ECO:0007669"/>
    <property type="project" value="UniProtKB-EC"/>
</dbReference>
<evidence type="ECO:0000256" key="2">
    <source>
        <dbReference type="ARBA" id="ARBA00008642"/>
    </source>
</evidence>
<evidence type="ECO:0000259" key="11">
    <source>
        <dbReference type="Pfam" id="PF08541"/>
    </source>
</evidence>
<evidence type="ECO:0000256" key="8">
    <source>
        <dbReference type="ARBA" id="ARBA00023098"/>
    </source>
</evidence>
<evidence type="ECO:0000256" key="6">
    <source>
        <dbReference type="ARBA" id="ARBA00022679"/>
    </source>
</evidence>
<dbReference type="FunFam" id="3.40.47.10:FF:000004">
    <property type="entry name" value="3-oxoacyl-[acyl-carrier-protein] synthase 3"/>
    <property type="match status" value="1"/>
</dbReference>
<dbReference type="InterPro" id="IPR016039">
    <property type="entry name" value="Thiolase-like"/>
</dbReference>
<keyword evidence="6" id="KW-0808">Transferase</keyword>
<dbReference type="NCBIfam" id="TIGR00747">
    <property type="entry name" value="fabH"/>
    <property type="match status" value="1"/>
</dbReference>
<evidence type="ECO:0000256" key="4">
    <source>
        <dbReference type="ARBA" id="ARBA00022490"/>
    </source>
</evidence>
<dbReference type="AlphaFoldDB" id="A0A381ZEE0"/>
<evidence type="ECO:0000256" key="1">
    <source>
        <dbReference type="ARBA" id="ARBA00005194"/>
    </source>
</evidence>
<sequence>MGMGFHLPEQVVTNQDLTAIMDTSDEWIQARSGIQERRWVTEDEAASDLAIPASKKAMDMAGVAPEDIDLVIVATLSADYFFPGVSSQLQDKLGLRTVAAFDIKAACSAFVYGLSIADQYIRSGTCHTVLVVGTEAQTKFINKTTEGRDVAVLFGDGAGAAVLQANNNESGILSTHLHCEGKDLKNLWMKGPGSSSPDQINAVTNEQAKTYEPWMNGREVFKNAVARFPEVIQEALDHNNLSIEDVSLIIPHQANLRIMQSVAKRMGVEMDKLYSNIQKYGNTTAASIPIAMCEALEEGRIKDGDYIILAAFGAGYTWASAAIRW</sequence>
<dbReference type="InterPro" id="IPR004655">
    <property type="entry name" value="FabH"/>
</dbReference>
<dbReference type="Pfam" id="PF08545">
    <property type="entry name" value="ACP_syn_III"/>
    <property type="match status" value="1"/>
</dbReference>
<keyword evidence="9" id="KW-0275">Fatty acid biosynthesis</keyword>
<dbReference type="InterPro" id="IPR013751">
    <property type="entry name" value="ACP_syn_III_N"/>
</dbReference>
<organism evidence="13">
    <name type="scientific">marine metagenome</name>
    <dbReference type="NCBI Taxonomy" id="408172"/>
    <lineage>
        <taxon>unclassified sequences</taxon>
        <taxon>metagenomes</taxon>
        <taxon>ecological metagenomes</taxon>
    </lineage>
</organism>
<keyword evidence="5" id="KW-0444">Lipid biosynthesis</keyword>
<feature type="domain" description="Beta-ketoacyl-[acyl-carrier-protein] synthase III C-terminal" evidence="11">
    <location>
        <begin position="236"/>
        <end position="325"/>
    </location>
</feature>
<dbReference type="EMBL" id="UINC01020847">
    <property type="protein sequence ID" value="SVA87133.1"/>
    <property type="molecule type" value="Genomic_DNA"/>
</dbReference>
<dbReference type="NCBIfam" id="NF006829">
    <property type="entry name" value="PRK09352.1"/>
    <property type="match status" value="1"/>
</dbReference>
<dbReference type="GO" id="GO:0004315">
    <property type="term" value="F:3-oxoacyl-[acyl-carrier-protein] synthase activity"/>
    <property type="evidence" value="ECO:0007669"/>
    <property type="project" value="InterPro"/>
</dbReference>
<evidence type="ECO:0000256" key="10">
    <source>
        <dbReference type="ARBA" id="ARBA00023315"/>
    </source>
</evidence>
<proteinExistence type="inferred from homology"/>
<comment type="pathway">
    <text evidence="1">Lipid metabolism; fatty acid biosynthesis.</text>
</comment>